<dbReference type="AlphaFoldDB" id="A0A5E8BT45"/>
<name>A0A5E8BT45_9ASCO</name>
<accession>A0A5E8BT45</accession>
<dbReference type="InterPro" id="IPR044641">
    <property type="entry name" value="Lsm7/SmG-like"/>
</dbReference>
<dbReference type="PANTHER" id="PTHR10553">
    <property type="entry name" value="SMALL NUCLEAR RIBONUCLEOPROTEIN"/>
    <property type="match status" value="1"/>
</dbReference>
<dbReference type="GO" id="GO:1990726">
    <property type="term" value="C:Lsm1-7-Pat1 complex"/>
    <property type="evidence" value="ECO:0007669"/>
    <property type="project" value="TreeGrafter"/>
</dbReference>
<dbReference type="PANTHER" id="PTHR10553:SF5">
    <property type="entry name" value="U6 SNRNA-ASSOCIATED SM-LIKE PROTEIN LSM7"/>
    <property type="match status" value="1"/>
</dbReference>
<sequence>MGNREVVGILKGYDQLMNLVLDETVETVTLEELTTTQKPRVRNLGRVVVRSTMLYEINPAEGVTSIDSPFTEVVPGVSVPTGPGSSVPA</sequence>
<dbReference type="PIRSF" id="PIRSF037188">
    <property type="entry name" value="U6_snRNA_Lsm7"/>
    <property type="match status" value="1"/>
</dbReference>
<dbReference type="Gene3D" id="2.30.30.100">
    <property type="match status" value="1"/>
</dbReference>
<evidence type="ECO:0000259" key="3">
    <source>
        <dbReference type="PROSITE" id="PS52002"/>
    </source>
</evidence>
<reference evidence="4 5" key="1">
    <citation type="submission" date="2019-09" db="EMBL/GenBank/DDBJ databases">
        <authorList>
            <person name="Brejova B."/>
        </authorList>
    </citation>
    <scope>NUCLEOTIDE SEQUENCE [LARGE SCALE GENOMIC DNA]</scope>
</reference>
<dbReference type="Proteomes" id="UP000398389">
    <property type="component" value="Unassembled WGS sequence"/>
</dbReference>
<dbReference type="EMBL" id="CABVLU010000003">
    <property type="protein sequence ID" value="VVT53749.1"/>
    <property type="molecule type" value="Genomic_DNA"/>
</dbReference>
<dbReference type="OrthoDB" id="274944at2759"/>
<dbReference type="SUPFAM" id="SSF50182">
    <property type="entry name" value="Sm-like ribonucleoproteins"/>
    <property type="match status" value="1"/>
</dbReference>
<dbReference type="InterPro" id="IPR010920">
    <property type="entry name" value="LSM_dom_sf"/>
</dbReference>
<dbReference type="InterPro" id="IPR001163">
    <property type="entry name" value="Sm_dom_euk/arc"/>
</dbReference>
<keyword evidence="2" id="KW-0687">Ribonucleoprotein</keyword>
<gene>
    <name evidence="4" type="ORF">SAPINGB_P003730</name>
</gene>
<dbReference type="SMART" id="SM00651">
    <property type="entry name" value="Sm"/>
    <property type="match status" value="1"/>
</dbReference>
<dbReference type="GO" id="GO:0071013">
    <property type="term" value="C:catalytic step 2 spliceosome"/>
    <property type="evidence" value="ECO:0007669"/>
    <property type="project" value="TreeGrafter"/>
</dbReference>
<comment type="similarity">
    <text evidence="1">Belongs to the snRNP Sm proteins family.</text>
</comment>
<keyword evidence="5" id="KW-1185">Reference proteome</keyword>
<dbReference type="RefSeq" id="XP_031854337.1">
    <property type="nucleotide sequence ID" value="XM_031998446.1"/>
</dbReference>
<dbReference type="PROSITE" id="PS52002">
    <property type="entry name" value="SM"/>
    <property type="match status" value="1"/>
</dbReference>
<evidence type="ECO:0000313" key="4">
    <source>
        <dbReference type="EMBL" id="VVT53749.1"/>
    </source>
</evidence>
<dbReference type="GO" id="GO:0005688">
    <property type="term" value="C:U6 snRNP"/>
    <property type="evidence" value="ECO:0007669"/>
    <property type="project" value="TreeGrafter"/>
</dbReference>
<dbReference type="GO" id="GO:0071004">
    <property type="term" value="C:U2-type prespliceosome"/>
    <property type="evidence" value="ECO:0007669"/>
    <property type="project" value="TreeGrafter"/>
</dbReference>
<dbReference type="Pfam" id="PF01423">
    <property type="entry name" value="LSM"/>
    <property type="match status" value="1"/>
</dbReference>
<protein>
    <recommendedName>
        <fullName evidence="3">Sm domain-containing protein</fullName>
    </recommendedName>
</protein>
<dbReference type="GeneID" id="43582546"/>
<evidence type="ECO:0000313" key="5">
    <source>
        <dbReference type="Proteomes" id="UP000398389"/>
    </source>
</evidence>
<organism evidence="4 5">
    <name type="scientific">Magnusiomyces paraingens</name>
    <dbReference type="NCBI Taxonomy" id="2606893"/>
    <lineage>
        <taxon>Eukaryota</taxon>
        <taxon>Fungi</taxon>
        <taxon>Dikarya</taxon>
        <taxon>Ascomycota</taxon>
        <taxon>Saccharomycotina</taxon>
        <taxon>Dipodascomycetes</taxon>
        <taxon>Dipodascales</taxon>
        <taxon>Dipodascaceae</taxon>
        <taxon>Magnusiomyces</taxon>
    </lineage>
</organism>
<dbReference type="GO" id="GO:0003723">
    <property type="term" value="F:RNA binding"/>
    <property type="evidence" value="ECO:0007669"/>
    <property type="project" value="InterPro"/>
</dbReference>
<dbReference type="InterPro" id="IPR047575">
    <property type="entry name" value="Sm"/>
</dbReference>
<proteinExistence type="inferred from homology"/>
<feature type="domain" description="Sm" evidence="3">
    <location>
        <begin position="1"/>
        <end position="63"/>
    </location>
</feature>
<dbReference type="GO" id="GO:0097526">
    <property type="term" value="C:spliceosomal tri-snRNP complex"/>
    <property type="evidence" value="ECO:0007669"/>
    <property type="project" value="TreeGrafter"/>
</dbReference>
<evidence type="ECO:0000256" key="1">
    <source>
        <dbReference type="ARBA" id="ARBA00006850"/>
    </source>
</evidence>
<evidence type="ECO:0000256" key="2">
    <source>
        <dbReference type="ARBA" id="ARBA00023274"/>
    </source>
</evidence>